<name>A0A9X3MW33_9ACTN</name>
<dbReference type="InterPro" id="IPR006076">
    <property type="entry name" value="FAD-dep_OxRdtase"/>
</dbReference>
<dbReference type="RefSeq" id="WP_270042981.1">
    <property type="nucleotide sequence ID" value="NZ_JAPDOD010000027.1"/>
</dbReference>
<evidence type="ECO:0000313" key="3">
    <source>
        <dbReference type="Proteomes" id="UP001149140"/>
    </source>
</evidence>
<dbReference type="InterPro" id="IPR036188">
    <property type="entry name" value="FAD/NAD-bd_sf"/>
</dbReference>
<dbReference type="GO" id="GO:0005737">
    <property type="term" value="C:cytoplasm"/>
    <property type="evidence" value="ECO:0007669"/>
    <property type="project" value="TreeGrafter"/>
</dbReference>
<proteinExistence type="predicted"/>
<evidence type="ECO:0000313" key="2">
    <source>
        <dbReference type="EMBL" id="MDA0163734.1"/>
    </source>
</evidence>
<dbReference type="PANTHER" id="PTHR13847:SF285">
    <property type="entry name" value="FAD DEPENDENT OXIDOREDUCTASE DOMAIN-CONTAINING PROTEIN"/>
    <property type="match status" value="1"/>
</dbReference>
<gene>
    <name evidence="2" type="ORF">OM076_25920</name>
</gene>
<accession>A0A9X3MW33</accession>
<reference evidence="2" key="1">
    <citation type="submission" date="2022-10" db="EMBL/GenBank/DDBJ databases">
        <title>The WGS of Solirubrobacter ginsenosidimutans DSM 21036.</title>
        <authorList>
            <person name="Jiang Z."/>
        </authorList>
    </citation>
    <scope>NUCLEOTIDE SEQUENCE</scope>
    <source>
        <strain evidence="2">DSM 21036</strain>
    </source>
</reference>
<organism evidence="2 3">
    <name type="scientific">Solirubrobacter ginsenosidimutans</name>
    <dbReference type="NCBI Taxonomy" id="490573"/>
    <lineage>
        <taxon>Bacteria</taxon>
        <taxon>Bacillati</taxon>
        <taxon>Actinomycetota</taxon>
        <taxon>Thermoleophilia</taxon>
        <taxon>Solirubrobacterales</taxon>
        <taxon>Solirubrobacteraceae</taxon>
        <taxon>Solirubrobacter</taxon>
    </lineage>
</organism>
<feature type="domain" description="FAD dependent oxidoreductase" evidence="1">
    <location>
        <begin position="29"/>
        <end position="387"/>
    </location>
</feature>
<comment type="caution">
    <text evidence="2">The sequence shown here is derived from an EMBL/GenBank/DDBJ whole genome shotgun (WGS) entry which is preliminary data.</text>
</comment>
<evidence type="ECO:0000259" key="1">
    <source>
        <dbReference type="Pfam" id="PF01266"/>
    </source>
</evidence>
<dbReference type="SUPFAM" id="SSF51905">
    <property type="entry name" value="FAD/NAD(P)-binding domain"/>
    <property type="match status" value="1"/>
</dbReference>
<dbReference type="Gene3D" id="3.50.50.60">
    <property type="entry name" value="FAD/NAD(P)-binding domain"/>
    <property type="match status" value="1"/>
</dbReference>
<dbReference type="EMBL" id="JAPDOD010000027">
    <property type="protein sequence ID" value="MDA0163734.1"/>
    <property type="molecule type" value="Genomic_DNA"/>
</dbReference>
<dbReference type="Proteomes" id="UP001149140">
    <property type="component" value="Unassembled WGS sequence"/>
</dbReference>
<dbReference type="PANTHER" id="PTHR13847">
    <property type="entry name" value="SARCOSINE DEHYDROGENASE-RELATED"/>
    <property type="match status" value="1"/>
</dbReference>
<protein>
    <submittedName>
        <fullName evidence="2">FAD-binding oxidoreductase</fullName>
    </submittedName>
</protein>
<sequence length="455" mass="48453">MIHTAHGYWLAEAGGVEPAPALAGDVSADVVVIGGGYTGLWTAWQLRARGASVVLLEADLCGHGPSGRNGGFCETLWTHLPSLVERFGRDRAIEVCQASTESVEMIGTWCEEQGVDAWFTRSGYLMASTAPAHDAVIDEILAVAPRSRVAELNQAGVRARCDSPRFRRGLFVRDDATVQPARLSLGLRARVREAGAEVYEHSRVRALHTHAGGVTAETSGGRVRAGAAILAVNAATRGFGPLKNRISVTSSHIVLTEPVPDVLEELRWTGGECVTDARVFVHYFRTTRDGRIAFGWGGGRLAPGARLGGKVEVDADVAEQTGRHLVEMFPALEGRAITHAWGGPIDVSPSHLPQLGTLDGAPVHYAFGFTGNGVGPSHLAGRVLASLASGEQTDLAVVDPEPVRVPPEPIAFTGGMLVRRAFLRKERLEEEGRAVDPLTRAVTAAPRVMGIHVAR</sequence>
<dbReference type="Pfam" id="PF01266">
    <property type="entry name" value="DAO"/>
    <property type="match status" value="1"/>
</dbReference>
<dbReference type="AlphaFoldDB" id="A0A9X3MW33"/>
<keyword evidence="3" id="KW-1185">Reference proteome</keyword>
<dbReference type="Gene3D" id="3.30.9.10">
    <property type="entry name" value="D-Amino Acid Oxidase, subunit A, domain 2"/>
    <property type="match status" value="1"/>
</dbReference>